<dbReference type="InterPro" id="IPR000182">
    <property type="entry name" value="GNAT_dom"/>
</dbReference>
<evidence type="ECO:0000313" key="7">
    <source>
        <dbReference type="Proteomes" id="UP000242877"/>
    </source>
</evidence>
<sequence>MLWENFRQTAISSSKVLLVPYYKHHVPRYHEWMKSPEIQEATASEPLSEEEEYQMQASWRHDADKLTFIICQPLQKTIGSGENIAKDACSNVNCDADAAMLGDVNMFLTFNEDDQDDEDAESQSTPTDGTHHPPEVVGELELMIAERKNQKHGYGRAALLSFLLYVLRNEDTIVRGFLESKGYAPSREMSQRLDFFCVKIGADNVGSIRLFESLGFKKLKEEPNVFGELELRRMFDGNAHGIEETMELMRKYDVGQSVEMPYQR</sequence>
<dbReference type="OrthoDB" id="5043642at2759"/>
<keyword evidence="2 6" id="KW-0808">Transferase</keyword>
<dbReference type="AlphaFoldDB" id="A0A168BS18"/>
<comment type="similarity">
    <text evidence="1">Belongs to the acetyltransferase family. GNAT subfamily.</text>
</comment>
<name>A0A168BS18_9EURO</name>
<keyword evidence="7" id="KW-1185">Reference proteome</keyword>
<evidence type="ECO:0000256" key="4">
    <source>
        <dbReference type="SAM" id="MobiDB-lite"/>
    </source>
</evidence>
<accession>A0A168BS18</accession>
<dbReference type="Proteomes" id="UP000242877">
    <property type="component" value="Unassembled WGS sequence"/>
</dbReference>
<dbReference type="InterPro" id="IPR039135">
    <property type="entry name" value="NAT9-like"/>
</dbReference>
<proteinExistence type="inferred from homology"/>
<organism evidence="6 7">
    <name type="scientific">Ascosphaera apis ARSEF 7405</name>
    <dbReference type="NCBI Taxonomy" id="392613"/>
    <lineage>
        <taxon>Eukaryota</taxon>
        <taxon>Fungi</taxon>
        <taxon>Dikarya</taxon>
        <taxon>Ascomycota</taxon>
        <taxon>Pezizomycotina</taxon>
        <taxon>Eurotiomycetes</taxon>
        <taxon>Eurotiomycetidae</taxon>
        <taxon>Onygenales</taxon>
        <taxon>Ascosphaeraceae</taxon>
        <taxon>Ascosphaera</taxon>
    </lineage>
</organism>
<reference evidence="6 7" key="1">
    <citation type="journal article" date="2016" name="Genome Biol. Evol.">
        <title>Divergent and convergent evolution of fungal pathogenicity.</title>
        <authorList>
            <person name="Shang Y."/>
            <person name="Xiao G."/>
            <person name="Zheng P."/>
            <person name="Cen K."/>
            <person name="Zhan S."/>
            <person name="Wang C."/>
        </authorList>
    </citation>
    <scope>NUCLEOTIDE SEQUENCE [LARGE SCALE GENOMIC DNA]</scope>
    <source>
        <strain evidence="6 7">ARSEF 7405</strain>
    </source>
</reference>
<dbReference type="PANTHER" id="PTHR13256">
    <property type="entry name" value="N-ACETYLTRANSFERASE 9"/>
    <property type="match status" value="1"/>
</dbReference>
<evidence type="ECO:0000313" key="6">
    <source>
        <dbReference type="EMBL" id="KZZ95666.1"/>
    </source>
</evidence>
<dbReference type="GO" id="GO:0008080">
    <property type="term" value="F:N-acetyltransferase activity"/>
    <property type="evidence" value="ECO:0007669"/>
    <property type="project" value="InterPro"/>
</dbReference>
<dbReference type="Pfam" id="PF13302">
    <property type="entry name" value="Acetyltransf_3"/>
    <property type="match status" value="1"/>
</dbReference>
<dbReference type="VEuPathDB" id="FungiDB:AAP_01342"/>
<evidence type="ECO:0000256" key="2">
    <source>
        <dbReference type="ARBA" id="ARBA00022679"/>
    </source>
</evidence>
<comment type="caution">
    <text evidence="6">The sequence shown here is derived from an EMBL/GenBank/DDBJ whole genome shotgun (WGS) entry which is preliminary data.</text>
</comment>
<protein>
    <submittedName>
        <fullName evidence="6">N-acetyltransferase 9</fullName>
    </submittedName>
</protein>
<feature type="region of interest" description="Disordered" evidence="4">
    <location>
        <begin position="114"/>
        <end position="134"/>
    </location>
</feature>
<dbReference type="PANTHER" id="PTHR13256:SF16">
    <property type="entry name" value="ALPHA_BETA-TUBULIN-N-ACETYLTRANSFERASE 9"/>
    <property type="match status" value="1"/>
</dbReference>
<gene>
    <name evidence="6" type="ORF">AAP_01342</name>
</gene>
<dbReference type="InterPro" id="IPR016181">
    <property type="entry name" value="Acyl_CoA_acyltransferase"/>
</dbReference>
<feature type="domain" description="N-acetyltransferase" evidence="5">
    <location>
        <begin position="16"/>
        <end position="217"/>
    </location>
</feature>
<evidence type="ECO:0000259" key="5">
    <source>
        <dbReference type="Pfam" id="PF13302"/>
    </source>
</evidence>
<keyword evidence="3" id="KW-0012">Acyltransferase</keyword>
<evidence type="ECO:0000256" key="3">
    <source>
        <dbReference type="ARBA" id="ARBA00023315"/>
    </source>
</evidence>
<dbReference type="EMBL" id="AZGZ01000004">
    <property type="protein sequence ID" value="KZZ95666.1"/>
    <property type="molecule type" value="Genomic_DNA"/>
</dbReference>
<dbReference type="SUPFAM" id="SSF55729">
    <property type="entry name" value="Acyl-CoA N-acyltransferases (Nat)"/>
    <property type="match status" value="1"/>
</dbReference>
<evidence type="ECO:0000256" key="1">
    <source>
        <dbReference type="ARBA" id="ARBA00009342"/>
    </source>
</evidence>
<dbReference type="Gene3D" id="3.40.630.30">
    <property type="match status" value="1"/>
</dbReference>